<proteinExistence type="inferred from homology"/>
<comment type="similarity">
    <text evidence="2">Belongs to the auxin efflux carrier (TC 2.A.69.1) family.</text>
</comment>
<keyword evidence="6 8" id="KW-0472">Membrane</keyword>
<name>A0ABR2RU23_9ROSI</name>
<evidence type="ECO:0000256" key="4">
    <source>
        <dbReference type="ARBA" id="ARBA00022692"/>
    </source>
</evidence>
<gene>
    <name evidence="9" type="ORF">V6N11_078911</name>
</gene>
<comment type="subcellular location">
    <subcellularLocation>
        <location evidence="1">Endomembrane system</location>
        <topology evidence="1">Multi-pass membrane protein</topology>
    </subcellularLocation>
</comment>
<dbReference type="EMBL" id="JBBPBN010000020">
    <property type="protein sequence ID" value="KAK9016411.1"/>
    <property type="molecule type" value="Genomic_DNA"/>
</dbReference>
<evidence type="ECO:0000256" key="8">
    <source>
        <dbReference type="SAM" id="Phobius"/>
    </source>
</evidence>
<keyword evidence="3" id="KW-0813">Transport</keyword>
<evidence type="ECO:0000313" key="9">
    <source>
        <dbReference type="EMBL" id="KAK9016411.1"/>
    </source>
</evidence>
<evidence type="ECO:0000256" key="5">
    <source>
        <dbReference type="ARBA" id="ARBA00022989"/>
    </source>
</evidence>
<dbReference type="Pfam" id="PF03547">
    <property type="entry name" value="Mem_trans"/>
    <property type="match status" value="1"/>
</dbReference>
<evidence type="ECO:0000256" key="1">
    <source>
        <dbReference type="ARBA" id="ARBA00004127"/>
    </source>
</evidence>
<evidence type="ECO:0000256" key="7">
    <source>
        <dbReference type="ARBA" id="ARBA00023294"/>
    </source>
</evidence>
<keyword evidence="10" id="KW-1185">Reference proteome</keyword>
<keyword evidence="7" id="KW-0927">Auxin signaling pathway</keyword>
<feature type="transmembrane region" description="Helical" evidence="8">
    <location>
        <begin position="7"/>
        <end position="25"/>
    </location>
</feature>
<keyword evidence="4 8" id="KW-0812">Transmembrane</keyword>
<dbReference type="PANTHER" id="PTHR31752">
    <property type="entry name" value="AUXIN EFFLUX CARRIER COMPONENT 1B-RELATED"/>
    <property type="match status" value="1"/>
</dbReference>
<protein>
    <recommendedName>
        <fullName evidence="11">PIN-like protein</fullName>
    </recommendedName>
</protein>
<dbReference type="Proteomes" id="UP001396334">
    <property type="component" value="Unassembled WGS sequence"/>
</dbReference>
<feature type="transmembrane region" description="Helical" evidence="8">
    <location>
        <begin position="128"/>
        <end position="150"/>
    </location>
</feature>
<evidence type="ECO:0000256" key="6">
    <source>
        <dbReference type="ARBA" id="ARBA00023136"/>
    </source>
</evidence>
<organism evidence="9 10">
    <name type="scientific">Hibiscus sabdariffa</name>
    <name type="common">roselle</name>
    <dbReference type="NCBI Taxonomy" id="183260"/>
    <lineage>
        <taxon>Eukaryota</taxon>
        <taxon>Viridiplantae</taxon>
        <taxon>Streptophyta</taxon>
        <taxon>Embryophyta</taxon>
        <taxon>Tracheophyta</taxon>
        <taxon>Spermatophyta</taxon>
        <taxon>Magnoliopsida</taxon>
        <taxon>eudicotyledons</taxon>
        <taxon>Gunneridae</taxon>
        <taxon>Pentapetalae</taxon>
        <taxon>rosids</taxon>
        <taxon>malvids</taxon>
        <taxon>Malvales</taxon>
        <taxon>Malvaceae</taxon>
        <taxon>Malvoideae</taxon>
        <taxon>Hibiscus</taxon>
    </lineage>
</organism>
<evidence type="ECO:0008006" key="11">
    <source>
        <dbReference type="Google" id="ProtNLM"/>
    </source>
</evidence>
<reference evidence="9 10" key="1">
    <citation type="journal article" date="2024" name="G3 (Bethesda)">
        <title>Genome assembly of Hibiscus sabdariffa L. provides insights into metabolisms of medicinal natural products.</title>
        <authorList>
            <person name="Kim T."/>
        </authorList>
    </citation>
    <scope>NUCLEOTIDE SEQUENCE [LARGE SCALE GENOMIC DNA]</scope>
    <source>
        <strain evidence="9">TK-2024</strain>
        <tissue evidence="9">Old leaves</tissue>
    </source>
</reference>
<feature type="transmembrane region" description="Helical" evidence="8">
    <location>
        <begin position="45"/>
        <end position="62"/>
    </location>
</feature>
<accession>A0ABR2RU23</accession>
<keyword evidence="5 8" id="KW-1133">Transmembrane helix</keyword>
<dbReference type="InterPro" id="IPR051107">
    <property type="entry name" value="Auxin_Efflux_Carrier"/>
</dbReference>
<evidence type="ECO:0000256" key="2">
    <source>
        <dbReference type="ARBA" id="ARBA00009177"/>
    </source>
</evidence>
<evidence type="ECO:0000313" key="10">
    <source>
        <dbReference type="Proteomes" id="UP001396334"/>
    </source>
</evidence>
<dbReference type="PANTHER" id="PTHR31752:SF2">
    <property type="entry name" value="AUXIN EFFLUX CARRIER COMPONENT 5"/>
    <property type="match status" value="1"/>
</dbReference>
<comment type="caution">
    <text evidence="9">The sequence shown here is derived from an EMBL/GenBank/DDBJ whole genome shotgun (WGS) entry which is preliminary data.</text>
</comment>
<dbReference type="InterPro" id="IPR004776">
    <property type="entry name" value="Mem_transp_PIN-like"/>
</dbReference>
<evidence type="ECO:0000256" key="3">
    <source>
        <dbReference type="ARBA" id="ARBA00022448"/>
    </source>
</evidence>
<sequence>MISWSEIYNVIEAMMPLYVALALGYGSIKWWGIFTAAHSDTINRLAYYFTLSVFCLEFTSQVDPYRMNYRFIGADVVMKAIVVALLAFWVKFSTNGSLVWAITSFSLSNLKNTLVVGVPLIRAMYGQIGVALVIQSFVCYSSNCMGNFIFAGIRISKVPSAHYSRRGRGGERR</sequence>